<organism evidence="3">
    <name type="scientific">Tanacetum cinerariifolium</name>
    <name type="common">Dalmatian daisy</name>
    <name type="synonym">Chrysanthemum cinerariifolium</name>
    <dbReference type="NCBI Taxonomy" id="118510"/>
    <lineage>
        <taxon>Eukaryota</taxon>
        <taxon>Viridiplantae</taxon>
        <taxon>Streptophyta</taxon>
        <taxon>Embryophyta</taxon>
        <taxon>Tracheophyta</taxon>
        <taxon>Spermatophyta</taxon>
        <taxon>Magnoliopsida</taxon>
        <taxon>eudicotyledons</taxon>
        <taxon>Gunneridae</taxon>
        <taxon>Pentapetalae</taxon>
        <taxon>asterids</taxon>
        <taxon>campanulids</taxon>
        <taxon>Asterales</taxon>
        <taxon>Asteraceae</taxon>
        <taxon>Asteroideae</taxon>
        <taxon>Anthemideae</taxon>
        <taxon>Anthemidinae</taxon>
        <taxon>Tanacetum</taxon>
    </lineage>
</organism>
<dbReference type="InterPro" id="IPR013103">
    <property type="entry name" value="RVT_2"/>
</dbReference>
<reference evidence="3" key="1">
    <citation type="journal article" date="2019" name="Sci. Rep.">
        <title>Draft genome of Tanacetum cinerariifolium, the natural source of mosquito coil.</title>
        <authorList>
            <person name="Yamashiro T."/>
            <person name="Shiraishi A."/>
            <person name="Satake H."/>
            <person name="Nakayama K."/>
        </authorList>
    </citation>
    <scope>NUCLEOTIDE SEQUENCE</scope>
</reference>
<evidence type="ECO:0000259" key="2">
    <source>
        <dbReference type="Pfam" id="PF07727"/>
    </source>
</evidence>
<gene>
    <name evidence="3" type="ORF">Tci_022020</name>
</gene>
<protein>
    <recommendedName>
        <fullName evidence="2">Reverse transcriptase Ty1/copia-type domain-containing protein</fullName>
    </recommendedName>
</protein>
<keyword evidence="1" id="KW-0175">Coiled coil</keyword>
<accession>A0A6L2KN69</accession>
<dbReference type="Pfam" id="PF07727">
    <property type="entry name" value="RVT_2"/>
    <property type="match status" value="1"/>
</dbReference>
<feature type="coiled-coil region" evidence="1">
    <location>
        <begin position="698"/>
        <end position="732"/>
    </location>
</feature>
<proteinExistence type="predicted"/>
<dbReference type="AlphaFoldDB" id="A0A6L2KN69"/>
<comment type="caution">
    <text evidence="3">The sequence shown here is derived from an EMBL/GenBank/DDBJ whole genome shotgun (WGS) entry which is preliminary data.</text>
</comment>
<feature type="domain" description="Reverse transcriptase Ty1/copia-type" evidence="2">
    <location>
        <begin position="262"/>
        <end position="390"/>
    </location>
</feature>
<dbReference type="EMBL" id="BKCJ010002656">
    <property type="protein sequence ID" value="GEU50042.1"/>
    <property type="molecule type" value="Genomic_DNA"/>
</dbReference>
<name>A0A6L2KN69_TANCI</name>
<evidence type="ECO:0000256" key="1">
    <source>
        <dbReference type="SAM" id="Coils"/>
    </source>
</evidence>
<evidence type="ECO:0000313" key="3">
    <source>
        <dbReference type="EMBL" id="GEU50042.1"/>
    </source>
</evidence>
<sequence>MVESFTVNLYHDGVFRVNPLQYANFDCSVIDDVDFDVKMSRDVITVGSTMQIPLLYRGIKENFDAGKVGKEIVFAQQYVLLPLCTNRVNAVIKPVNADGPIPTNSTNSFNTASPFDTAISLNFRIAGKSSFVDPSKYLDDPDMPELEDIIYLDDEEEVGAEADLSILETNISASPIPTTRVHKDHPDTQIIGDLTSAPQTRSMTRMVKEQGGPHQINDEDFHTCMFACFLSQEEPKRVHQALKGPSWIEAMQEKLLQFKMQKVWVLVDLPKGKRAIGSKWVLRNKKDERVIVIRNKARLVVQGHTQEEGIDYDEVFSPVARIEAIWLFLAYASFIGFMVYQMDVKSAFLYGTIEEEVYVCQPSGFEDPNYPDKVYKVVKALYGLHQAPGACKELSSPKKTALGKDISNPFMAGSLPKTKWHFLTAVSYKLMLFGLTKDATVKLMLLGFDQVMNFLNAHVILYALMVNPTIYVSCIKQFWATATLKKVNDVVQLRALIDGNKVVITEDVIQQVLRLDYADGVECLPNEEIFSELTRMGYEKPPPKLTFYKAFFSVKWKFLIHTLVQCVSAKRTTWNEFSCSMTSDVICLATGRKFNFSKYIFNNMVRNVDIPSKFFMYPRFLQVVINNQVDDLTSLTTRYTSPALTQKVFANMRRVRKGFSGVETPLFASMLVKPHAAEEEDEVEEQPTTTFVSSMTLLNSLLETCATLSQKVNELEQDKHNQALEIIKLKKREDASKQGRGKIEAIDVDKDITLVDIETQVDMDAELQGRIDDDNTATKDVNAAEPTVFDDEEKKLQPENNKKKMFWRELKCYNNSMMTKKKTLTGMLLLSKFKKSILTISGNQSFEEMLKGFDRKDLVSLWRLVKEKFNTVVPNVDKEKALWVELKRLFEPDEDDVLWKLQREGLSLVKWIHDPDAEYKVTS</sequence>